<comment type="caution">
    <text evidence="2">The sequence shown here is derived from an EMBL/GenBank/DDBJ whole genome shotgun (WGS) entry which is preliminary data.</text>
</comment>
<dbReference type="GO" id="GO:0016020">
    <property type="term" value="C:membrane"/>
    <property type="evidence" value="ECO:0007669"/>
    <property type="project" value="InterPro"/>
</dbReference>
<dbReference type="PANTHER" id="PTHR30035">
    <property type="entry name" value="LIPOPROTEIN VACJ-RELATED"/>
    <property type="match status" value="1"/>
</dbReference>
<dbReference type="Proteomes" id="UP000288096">
    <property type="component" value="Unassembled WGS sequence"/>
</dbReference>
<evidence type="ECO:0000256" key="1">
    <source>
        <dbReference type="SAM" id="SignalP"/>
    </source>
</evidence>
<dbReference type="PANTHER" id="PTHR30035:SF1">
    <property type="entry name" value="AB HYDROLASE-1 DOMAIN-CONTAINING PROTEIN"/>
    <property type="match status" value="1"/>
</dbReference>
<name>A0A401FRY2_9BACT</name>
<feature type="signal peptide" evidence="1">
    <location>
        <begin position="1"/>
        <end position="26"/>
    </location>
</feature>
<dbReference type="EMBL" id="BEXT01000001">
    <property type="protein sequence ID" value="GBC59718.1"/>
    <property type="molecule type" value="Genomic_DNA"/>
</dbReference>
<dbReference type="SUPFAM" id="SSF53474">
    <property type="entry name" value="alpha/beta-Hydrolases"/>
    <property type="match status" value="1"/>
</dbReference>
<keyword evidence="1" id="KW-0732">Signal</keyword>
<feature type="chain" id="PRO_5019549830" evidence="1">
    <location>
        <begin position="27"/>
        <end position="428"/>
    </location>
</feature>
<keyword evidence="3" id="KW-1185">Reference proteome</keyword>
<reference evidence="3" key="1">
    <citation type="submission" date="2017-11" db="EMBL/GenBank/DDBJ databases">
        <authorList>
            <person name="Watanabe M."/>
            <person name="Kojima H."/>
        </authorList>
    </citation>
    <scope>NUCLEOTIDE SEQUENCE [LARGE SCALE GENOMIC DNA]</scope>
    <source>
        <strain evidence="3">Tokyo 01</strain>
    </source>
</reference>
<reference evidence="3" key="2">
    <citation type="submission" date="2019-01" db="EMBL/GenBank/DDBJ databases">
        <title>Genome sequence of Desulfonema ishimotonii strain Tokyo 01.</title>
        <authorList>
            <person name="Fukui M."/>
        </authorList>
    </citation>
    <scope>NUCLEOTIDE SEQUENCE [LARGE SCALE GENOMIC DNA]</scope>
    <source>
        <strain evidence="3">Tokyo 01</strain>
    </source>
</reference>
<dbReference type="InterPro" id="IPR007428">
    <property type="entry name" value="MlaA"/>
</dbReference>
<dbReference type="AlphaFoldDB" id="A0A401FRY2"/>
<evidence type="ECO:0000313" key="3">
    <source>
        <dbReference type="Proteomes" id="UP000288096"/>
    </source>
</evidence>
<organism evidence="2 3">
    <name type="scientific">Desulfonema ishimotonii</name>
    <dbReference type="NCBI Taxonomy" id="45657"/>
    <lineage>
        <taxon>Bacteria</taxon>
        <taxon>Pseudomonadati</taxon>
        <taxon>Thermodesulfobacteriota</taxon>
        <taxon>Desulfobacteria</taxon>
        <taxon>Desulfobacterales</taxon>
        <taxon>Desulfococcaceae</taxon>
        <taxon>Desulfonema</taxon>
    </lineage>
</organism>
<evidence type="ECO:0000313" key="2">
    <source>
        <dbReference type="EMBL" id="GBC59718.1"/>
    </source>
</evidence>
<dbReference type="InterPro" id="IPR029058">
    <property type="entry name" value="AB_hydrolase_fold"/>
</dbReference>
<accession>A0A401FRY2</accession>
<dbReference type="RefSeq" id="WP_124327208.1">
    <property type="nucleotide sequence ID" value="NZ_BEXT01000001.1"/>
</dbReference>
<gene>
    <name evidence="2" type="ORF">DENIS_0659</name>
</gene>
<protein>
    <submittedName>
        <fullName evidence="2">Serine/threonine protein kinase</fullName>
    </submittedName>
</protein>
<dbReference type="Gene3D" id="3.40.50.1820">
    <property type="entry name" value="alpha/beta hydrolase"/>
    <property type="match status" value="1"/>
</dbReference>
<dbReference type="OrthoDB" id="7328659at2"/>
<keyword evidence="2" id="KW-0723">Serine/threonine-protein kinase</keyword>
<sequence length="428" mass="48632">MKKRISGILFILIWCALICRVSLSCAADPADYDYPFENPVFATIAGSPPDENLSGMILKETVYGIEVFKGKRLPPTMRNLRKYRFSTAWQSGEAPLIFIIPGTGSNYKAGNARFLQKIFYDEGFHVIVLNSPFSRRFAAMGSASAIPGISEEDARDLYYLMQQAYEAVYKDGIRATDFYLTGYSLGGLNAAFVSRLDGREKFFNFRKVLMINPPVDLFASTKVLDDYVTRNLRQRADIFFDNIFRKVSRYFEYKGDVYIDGEFLYDVNRIAPLTQDEMEGLIGVAFRLSLASVVFSADMLTNGGYVKKKGKIMTTGASTTPYFKEVLHWTFMDYLDKVLLPYWQKRHPGDNRETLISRISLKPMAGYLRSSAKIGVVHNADDIILTGEDLAFIRETFGDRARIYPRGGHLGNMLYGPNVEYMVNFFKE</sequence>
<dbReference type="GO" id="GO:0004674">
    <property type="term" value="F:protein serine/threonine kinase activity"/>
    <property type="evidence" value="ECO:0007669"/>
    <property type="project" value="UniProtKB-KW"/>
</dbReference>
<proteinExistence type="predicted"/>
<keyword evidence="2" id="KW-0418">Kinase</keyword>
<keyword evidence="2" id="KW-0808">Transferase</keyword>